<evidence type="ECO:0000256" key="1">
    <source>
        <dbReference type="ARBA" id="ARBA00005582"/>
    </source>
</evidence>
<feature type="transmembrane region" description="Helical" evidence="3">
    <location>
        <begin position="259"/>
        <end position="278"/>
    </location>
</feature>
<dbReference type="PRINTS" id="PR01356">
    <property type="entry name" value="GFGPROTEIN"/>
</dbReference>
<protein>
    <recommendedName>
        <fullName evidence="4">Nudix hydrolase domain-containing protein</fullName>
    </recommendedName>
</protein>
<dbReference type="GO" id="GO:0051287">
    <property type="term" value="F:NAD binding"/>
    <property type="evidence" value="ECO:0007669"/>
    <property type="project" value="TreeGrafter"/>
</dbReference>
<comment type="similarity">
    <text evidence="1">Belongs to the Nudix hydrolase family.</text>
</comment>
<evidence type="ECO:0000256" key="3">
    <source>
        <dbReference type="SAM" id="Phobius"/>
    </source>
</evidence>
<dbReference type="InterPro" id="IPR040618">
    <property type="entry name" value="Pre-Nudix"/>
</dbReference>
<proteinExistence type="inferred from homology"/>
<organism evidence="5 6">
    <name type="scientific">Papaver somniferum</name>
    <name type="common">Opium poppy</name>
    <dbReference type="NCBI Taxonomy" id="3469"/>
    <lineage>
        <taxon>Eukaryota</taxon>
        <taxon>Viridiplantae</taxon>
        <taxon>Streptophyta</taxon>
        <taxon>Embryophyta</taxon>
        <taxon>Tracheophyta</taxon>
        <taxon>Spermatophyta</taxon>
        <taxon>Magnoliopsida</taxon>
        <taxon>Ranunculales</taxon>
        <taxon>Papaveraceae</taxon>
        <taxon>Papaveroideae</taxon>
        <taxon>Papaver</taxon>
    </lineage>
</organism>
<keyword evidence="3" id="KW-1133">Transmembrane helix</keyword>
<dbReference type="GO" id="GO:0047631">
    <property type="term" value="F:ADP-ribose diphosphatase activity"/>
    <property type="evidence" value="ECO:0007669"/>
    <property type="project" value="TreeGrafter"/>
</dbReference>
<dbReference type="Gramene" id="RZC70386">
    <property type="protein sequence ID" value="RZC70386"/>
    <property type="gene ID" value="C5167_033873"/>
</dbReference>
<accession>A0A4Y7KC31</accession>
<dbReference type="PANTHER" id="PTHR13994:SF29">
    <property type="entry name" value="NUDIX HYDROLASE 2"/>
    <property type="match status" value="1"/>
</dbReference>
<keyword evidence="6" id="KW-1185">Reference proteome</keyword>
<dbReference type="SUPFAM" id="SSF55811">
    <property type="entry name" value="Nudix"/>
    <property type="match status" value="1"/>
</dbReference>
<reference evidence="5 6" key="1">
    <citation type="journal article" date="2018" name="Science">
        <title>The opium poppy genome and morphinan production.</title>
        <authorList>
            <person name="Guo L."/>
            <person name="Winzer T."/>
            <person name="Yang X."/>
            <person name="Li Y."/>
            <person name="Ning Z."/>
            <person name="He Z."/>
            <person name="Teodor R."/>
            <person name="Lu Y."/>
            <person name="Bowser T.A."/>
            <person name="Graham I.A."/>
            <person name="Ye K."/>
        </authorList>
    </citation>
    <scope>NUCLEOTIDE SEQUENCE [LARGE SCALE GENOMIC DNA]</scope>
    <source>
        <strain evidence="6">cv. HN1</strain>
        <tissue evidence="5">Leaves</tissue>
    </source>
</reference>
<evidence type="ECO:0000313" key="5">
    <source>
        <dbReference type="EMBL" id="RZC70386.1"/>
    </source>
</evidence>
<evidence type="ECO:0000256" key="2">
    <source>
        <dbReference type="ARBA" id="ARBA00022801"/>
    </source>
</evidence>
<dbReference type="STRING" id="3469.A0A4Y7KC31"/>
<dbReference type="AlphaFoldDB" id="A0A4Y7KC31"/>
<dbReference type="PROSITE" id="PS00893">
    <property type="entry name" value="NUDIX_BOX"/>
    <property type="match status" value="1"/>
</dbReference>
<dbReference type="CDD" id="cd04670">
    <property type="entry name" value="NUDIX_ASFGF2_Nudt6"/>
    <property type="match status" value="1"/>
</dbReference>
<dbReference type="EMBL" id="CM010721">
    <property type="protein sequence ID" value="RZC70386.1"/>
    <property type="molecule type" value="Genomic_DNA"/>
</dbReference>
<dbReference type="Pfam" id="PF00293">
    <property type="entry name" value="NUDIX"/>
    <property type="match status" value="1"/>
</dbReference>
<dbReference type="Gene3D" id="3.40.630.30">
    <property type="match status" value="1"/>
</dbReference>
<dbReference type="InterPro" id="IPR000086">
    <property type="entry name" value="NUDIX_hydrolase_dom"/>
</dbReference>
<dbReference type="InterPro" id="IPR020084">
    <property type="entry name" value="NUDIX_hydrolase_CS"/>
</dbReference>
<dbReference type="Pfam" id="PF18290">
    <property type="entry name" value="Nudix_hydro"/>
    <property type="match status" value="1"/>
</dbReference>
<dbReference type="Proteomes" id="UP000316621">
    <property type="component" value="Chromosome 7"/>
</dbReference>
<dbReference type="InterPro" id="IPR003293">
    <property type="entry name" value="Nudix_hydrolase6-like"/>
</dbReference>
<dbReference type="InterPro" id="IPR015797">
    <property type="entry name" value="NUDIX_hydrolase-like_dom_sf"/>
</dbReference>
<evidence type="ECO:0000313" key="6">
    <source>
        <dbReference type="Proteomes" id="UP000316621"/>
    </source>
</evidence>
<keyword evidence="3" id="KW-0472">Membrane</keyword>
<dbReference type="PANTHER" id="PTHR13994">
    <property type="entry name" value="NUDIX HYDROLASE RELATED"/>
    <property type="match status" value="1"/>
</dbReference>
<keyword evidence="3" id="KW-0812">Transmembrane</keyword>
<feature type="domain" description="Nudix hydrolase" evidence="4">
    <location>
        <begin position="181"/>
        <end position="346"/>
    </location>
</feature>
<sequence>MFKYLYRLPSASVLFSTTRKLTTVCSNPSFSFSIKLCNLRKNKSNFGALFIPKDIQVRVVSLLNIRSMSKSVDSSSDMELVITENKNHELLTAAYDNYGGVTVEIKDPLDCEIFLSLLKASIKEWTQKGKKGVWIKLPIEHVNLVEAAVKEGFWYHHAEPTYLMLVYWIPETVNTLPLNATHRVGVGAFVMSDEGKVLVVQEKSGKLRGSGVWKYPTGVVDEGEDICTAAIREVKEETGIDSEFVEVLAFSSLHHSFPVFYICNSIAAVVILIFGLALSRHFMRQSHKAFFEKSDLFFVCMMRPLSFDIEKQDHEIEAAQWMSFEEYAAQPFIQKNDMFKNIVEICLKKKGSGYYSGFFPVSTKSSFSYRESFLYLNKRDLNRTSNDNEP</sequence>
<evidence type="ECO:0000259" key="4">
    <source>
        <dbReference type="PROSITE" id="PS51462"/>
    </source>
</evidence>
<gene>
    <name evidence="5" type="ORF">C5167_033873</name>
</gene>
<dbReference type="OMA" id="WIPKDDN"/>
<dbReference type="FunFam" id="3.40.630.30:FF:000016">
    <property type="entry name" value="nudix hydrolase 2"/>
    <property type="match status" value="1"/>
</dbReference>
<dbReference type="PROSITE" id="PS51462">
    <property type="entry name" value="NUDIX"/>
    <property type="match status" value="1"/>
</dbReference>
<keyword evidence="2" id="KW-0378">Hydrolase</keyword>
<name>A0A4Y7KC31_PAPSO</name>
<dbReference type="GO" id="GO:0035529">
    <property type="term" value="F:NADH pyrophosphatase activity"/>
    <property type="evidence" value="ECO:0007669"/>
    <property type="project" value="TreeGrafter"/>
</dbReference>
<dbReference type="Gene3D" id="3.90.79.10">
    <property type="entry name" value="Nucleoside Triphosphate Pyrophosphohydrolase"/>
    <property type="match status" value="1"/>
</dbReference>